<protein>
    <submittedName>
        <fullName evidence="2">Uncharacterized protein</fullName>
    </submittedName>
</protein>
<gene>
    <name evidence="2" type="ORF">CVT25_000578</name>
</gene>
<evidence type="ECO:0000313" key="2">
    <source>
        <dbReference type="EMBL" id="PPQ84032.1"/>
    </source>
</evidence>
<dbReference type="Proteomes" id="UP000283269">
    <property type="component" value="Unassembled WGS sequence"/>
</dbReference>
<evidence type="ECO:0000256" key="1">
    <source>
        <dbReference type="SAM" id="MobiDB-lite"/>
    </source>
</evidence>
<dbReference type="EMBL" id="NHYD01002942">
    <property type="protein sequence ID" value="PPQ84032.1"/>
    <property type="molecule type" value="Genomic_DNA"/>
</dbReference>
<feature type="region of interest" description="Disordered" evidence="1">
    <location>
        <begin position="1"/>
        <end position="23"/>
    </location>
</feature>
<organism evidence="2 3">
    <name type="scientific">Psilocybe cyanescens</name>
    <dbReference type="NCBI Taxonomy" id="93625"/>
    <lineage>
        <taxon>Eukaryota</taxon>
        <taxon>Fungi</taxon>
        <taxon>Dikarya</taxon>
        <taxon>Basidiomycota</taxon>
        <taxon>Agaricomycotina</taxon>
        <taxon>Agaricomycetes</taxon>
        <taxon>Agaricomycetidae</taxon>
        <taxon>Agaricales</taxon>
        <taxon>Agaricineae</taxon>
        <taxon>Strophariaceae</taxon>
        <taxon>Psilocybe</taxon>
    </lineage>
</organism>
<dbReference type="InParanoid" id="A0A409WZY0"/>
<name>A0A409WZY0_PSICY</name>
<keyword evidence="3" id="KW-1185">Reference proteome</keyword>
<reference evidence="2 3" key="1">
    <citation type="journal article" date="2018" name="Evol. Lett.">
        <title>Horizontal gene cluster transfer increased hallucinogenic mushroom diversity.</title>
        <authorList>
            <person name="Reynolds H.T."/>
            <person name="Vijayakumar V."/>
            <person name="Gluck-Thaler E."/>
            <person name="Korotkin H.B."/>
            <person name="Matheny P.B."/>
            <person name="Slot J.C."/>
        </authorList>
    </citation>
    <scope>NUCLEOTIDE SEQUENCE [LARGE SCALE GENOMIC DNA]</scope>
    <source>
        <strain evidence="2 3">2631</strain>
    </source>
</reference>
<evidence type="ECO:0000313" key="3">
    <source>
        <dbReference type="Proteomes" id="UP000283269"/>
    </source>
</evidence>
<accession>A0A409WZY0</accession>
<comment type="caution">
    <text evidence="2">The sequence shown here is derived from an EMBL/GenBank/DDBJ whole genome shotgun (WGS) entry which is preliminary data.</text>
</comment>
<sequence>MKELKLGQSIASPSPDIPKCVIPPPRFDDAGWKPISDEHPGFLELNGGVEWNEEKEMMQRRDDERC</sequence>
<proteinExistence type="predicted"/>
<dbReference type="AlphaFoldDB" id="A0A409WZY0"/>